<name>A0ABQ9H3D0_9NEOP</name>
<evidence type="ECO:0000313" key="2">
    <source>
        <dbReference type="EMBL" id="KAJ8878804.1"/>
    </source>
</evidence>
<feature type="domain" description="Reverse transcriptase" evidence="1">
    <location>
        <begin position="1"/>
        <end position="89"/>
    </location>
</feature>
<keyword evidence="3" id="KW-1185">Reference proteome</keyword>
<protein>
    <recommendedName>
        <fullName evidence="1">Reverse transcriptase domain-containing protein</fullName>
    </recommendedName>
</protein>
<accession>A0ABQ9H3D0</accession>
<dbReference type="Proteomes" id="UP001159363">
    <property type="component" value="Chromosome 6"/>
</dbReference>
<evidence type="ECO:0000313" key="3">
    <source>
        <dbReference type="Proteomes" id="UP001159363"/>
    </source>
</evidence>
<organism evidence="2 3">
    <name type="scientific">Dryococelus australis</name>
    <dbReference type="NCBI Taxonomy" id="614101"/>
    <lineage>
        <taxon>Eukaryota</taxon>
        <taxon>Metazoa</taxon>
        <taxon>Ecdysozoa</taxon>
        <taxon>Arthropoda</taxon>
        <taxon>Hexapoda</taxon>
        <taxon>Insecta</taxon>
        <taxon>Pterygota</taxon>
        <taxon>Neoptera</taxon>
        <taxon>Polyneoptera</taxon>
        <taxon>Phasmatodea</taxon>
        <taxon>Verophasmatodea</taxon>
        <taxon>Anareolatae</taxon>
        <taxon>Phasmatidae</taxon>
        <taxon>Eurycanthinae</taxon>
        <taxon>Dryococelus</taxon>
    </lineage>
</organism>
<proteinExistence type="predicted"/>
<dbReference type="PROSITE" id="PS50878">
    <property type="entry name" value="RT_POL"/>
    <property type="match status" value="1"/>
</dbReference>
<reference evidence="2 3" key="1">
    <citation type="submission" date="2023-02" db="EMBL/GenBank/DDBJ databases">
        <title>LHISI_Scaffold_Assembly.</title>
        <authorList>
            <person name="Stuart O.P."/>
            <person name="Cleave R."/>
            <person name="Magrath M.J.L."/>
            <person name="Mikheyev A.S."/>
        </authorList>
    </citation>
    <scope>NUCLEOTIDE SEQUENCE [LARGE SCALE GENOMIC DNA]</scope>
    <source>
        <strain evidence="2">Daus_M_001</strain>
        <tissue evidence="2">Leg muscle</tissue>
    </source>
</reference>
<evidence type="ECO:0000259" key="1">
    <source>
        <dbReference type="PROSITE" id="PS50878"/>
    </source>
</evidence>
<gene>
    <name evidence="2" type="ORF">PR048_019390</name>
</gene>
<comment type="caution">
    <text evidence="2">The sequence shown here is derived from an EMBL/GenBank/DDBJ whole genome shotgun (WGS) entry which is preliminary data.</text>
</comment>
<dbReference type="InterPro" id="IPR000477">
    <property type="entry name" value="RT_dom"/>
</dbReference>
<sequence length="126" mass="14940">MEIGLQIGRKLDILAYTDDVVLIGKNKEELRDMVKVLVKEIKEVVLEINIEKTKYLPISRCLVKDVVERCFEENRPRGRPILRWLDAIKEYIRKAGIPEEEWRDRALWRRLVGEAMDRLRSVIPLQ</sequence>
<dbReference type="EMBL" id="JARBHB010000007">
    <property type="protein sequence ID" value="KAJ8878804.1"/>
    <property type="molecule type" value="Genomic_DNA"/>
</dbReference>